<evidence type="ECO:0000313" key="1">
    <source>
        <dbReference type="EMBL" id="KAF7142069.1"/>
    </source>
</evidence>
<accession>A0A834GVP3</accession>
<dbReference type="AlphaFoldDB" id="A0A834GVP3"/>
<comment type="caution">
    <text evidence="1">The sequence shown here is derived from an EMBL/GenBank/DDBJ whole genome shotgun (WGS) entry which is preliminary data.</text>
</comment>
<keyword evidence="2" id="KW-1185">Reference proteome</keyword>
<sequence length="212" mass="23852">MKEYGVSTSWSKLFRIDLQGLTRPLGLRKNGEAIFMTDDGDLVSCNYQSGRITYLGIRGTFGGWYSHWQAFYTDTYTESLELLNKLVSPENTVVSGQMKSNTKEDEEDEKQKGVEIKKGFQNYLFKELGQTMMVMVMMPPWCLLLCGGGTSTMETTEVVREKNEEKGEGNGGGVLGGFQKWSGGEWRGGMVFRVGGFQKWEMGFISGFQKTE</sequence>
<dbReference type="EMBL" id="WJXA01000006">
    <property type="protein sequence ID" value="KAF7142069.1"/>
    <property type="molecule type" value="Genomic_DNA"/>
</dbReference>
<dbReference type="OrthoDB" id="1630793at2759"/>
<dbReference type="Proteomes" id="UP000626092">
    <property type="component" value="Unassembled WGS sequence"/>
</dbReference>
<protein>
    <submittedName>
        <fullName evidence="1">Uncharacterized protein</fullName>
    </submittedName>
</protein>
<organism evidence="1 2">
    <name type="scientific">Rhododendron simsii</name>
    <name type="common">Sims's rhododendron</name>
    <dbReference type="NCBI Taxonomy" id="118357"/>
    <lineage>
        <taxon>Eukaryota</taxon>
        <taxon>Viridiplantae</taxon>
        <taxon>Streptophyta</taxon>
        <taxon>Embryophyta</taxon>
        <taxon>Tracheophyta</taxon>
        <taxon>Spermatophyta</taxon>
        <taxon>Magnoliopsida</taxon>
        <taxon>eudicotyledons</taxon>
        <taxon>Gunneridae</taxon>
        <taxon>Pentapetalae</taxon>
        <taxon>asterids</taxon>
        <taxon>Ericales</taxon>
        <taxon>Ericaceae</taxon>
        <taxon>Ericoideae</taxon>
        <taxon>Rhodoreae</taxon>
        <taxon>Rhododendron</taxon>
    </lineage>
</organism>
<proteinExistence type="predicted"/>
<name>A0A834GVP3_RHOSS</name>
<evidence type="ECO:0000313" key="2">
    <source>
        <dbReference type="Proteomes" id="UP000626092"/>
    </source>
</evidence>
<gene>
    <name evidence="1" type="ORF">RHSIM_Rhsim06G0126300</name>
</gene>
<reference evidence="1" key="1">
    <citation type="submission" date="2019-11" db="EMBL/GenBank/DDBJ databases">
        <authorList>
            <person name="Liu Y."/>
            <person name="Hou J."/>
            <person name="Li T.-Q."/>
            <person name="Guan C.-H."/>
            <person name="Wu X."/>
            <person name="Wu H.-Z."/>
            <person name="Ling F."/>
            <person name="Zhang R."/>
            <person name="Shi X.-G."/>
            <person name="Ren J.-P."/>
            <person name="Chen E.-F."/>
            <person name="Sun J.-M."/>
        </authorList>
    </citation>
    <scope>NUCLEOTIDE SEQUENCE</scope>
    <source>
        <strain evidence="1">Adult_tree_wgs_1</strain>
        <tissue evidence="1">Leaves</tissue>
    </source>
</reference>